<gene>
    <name evidence="2" type="primary">jg1792</name>
    <name evidence="2" type="ORF">PAEG_LOCUS16835</name>
</gene>
<evidence type="ECO:0000313" key="2">
    <source>
        <dbReference type="EMBL" id="CAH2240234.1"/>
    </source>
</evidence>
<dbReference type="Pfam" id="PF00059">
    <property type="entry name" value="Lectin_C"/>
    <property type="match status" value="1"/>
</dbReference>
<reference evidence="2" key="1">
    <citation type="submission" date="2022-03" db="EMBL/GenBank/DDBJ databases">
        <authorList>
            <person name="Lindestad O."/>
        </authorList>
    </citation>
    <scope>NUCLEOTIDE SEQUENCE</scope>
</reference>
<organism evidence="2 3">
    <name type="scientific">Pararge aegeria aegeria</name>
    <dbReference type="NCBI Taxonomy" id="348720"/>
    <lineage>
        <taxon>Eukaryota</taxon>
        <taxon>Metazoa</taxon>
        <taxon>Ecdysozoa</taxon>
        <taxon>Arthropoda</taxon>
        <taxon>Hexapoda</taxon>
        <taxon>Insecta</taxon>
        <taxon>Pterygota</taxon>
        <taxon>Neoptera</taxon>
        <taxon>Endopterygota</taxon>
        <taxon>Lepidoptera</taxon>
        <taxon>Glossata</taxon>
        <taxon>Ditrysia</taxon>
        <taxon>Papilionoidea</taxon>
        <taxon>Nymphalidae</taxon>
        <taxon>Satyrinae</taxon>
        <taxon>Satyrini</taxon>
        <taxon>Parargina</taxon>
        <taxon>Pararge</taxon>
    </lineage>
</organism>
<evidence type="ECO:0000313" key="3">
    <source>
        <dbReference type="Proteomes" id="UP000838756"/>
    </source>
</evidence>
<dbReference type="PROSITE" id="PS50041">
    <property type="entry name" value="C_TYPE_LECTIN_2"/>
    <property type="match status" value="1"/>
</dbReference>
<dbReference type="SMART" id="SM00034">
    <property type="entry name" value="CLECT"/>
    <property type="match status" value="2"/>
</dbReference>
<protein>
    <submittedName>
        <fullName evidence="2">Jg1792 protein</fullName>
    </submittedName>
</protein>
<dbReference type="InterPro" id="IPR016187">
    <property type="entry name" value="CTDL_fold"/>
</dbReference>
<dbReference type="EMBL" id="CAKXAJ010025483">
    <property type="protein sequence ID" value="CAH2240234.1"/>
    <property type="molecule type" value="Genomic_DNA"/>
</dbReference>
<sequence>MLPTSNSKQYRKDYVYNRKSDAFYKFHMEAVLFARTEEICALEGATLVVPRSDEDISQVHGMFKQYPDIGDLAWIGNDGNKHDSIEEIPLINLDENVRTDIPIRGTLWAECDVIERTGETRRHICYRQLPFICKVDTKDAIEDKQCKVFGKGYRYYENVGSCYKIPELALEWNEAYAECHAEGSHLVVLNSELEHQVIYNITNQYHPVKNAWTSWSFYAGVRAEKKRDNSPIVFKTIFNQTLEEAGYSQWSENEPNNDQGHEYCVTIFKNDGKYNDIYCKDKYAFICENEVQKTS</sequence>
<keyword evidence="3" id="KW-1185">Reference proteome</keyword>
<accession>A0A8S4RT73</accession>
<dbReference type="SUPFAM" id="SSF56436">
    <property type="entry name" value="C-type lectin-like"/>
    <property type="match status" value="2"/>
</dbReference>
<comment type="caution">
    <text evidence="2">The sequence shown here is derived from an EMBL/GenBank/DDBJ whole genome shotgun (WGS) entry which is preliminary data.</text>
</comment>
<proteinExistence type="predicted"/>
<name>A0A8S4RT73_9NEOP</name>
<dbReference type="PANTHER" id="PTHR22803">
    <property type="entry name" value="MANNOSE, PHOSPHOLIPASE, LECTIN RECEPTOR RELATED"/>
    <property type="match status" value="1"/>
</dbReference>
<dbReference type="InterPro" id="IPR016186">
    <property type="entry name" value="C-type_lectin-like/link_sf"/>
</dbReference>
<dbReference type="InterPro" id="IPR050111">
    <property type="entry name" value="C-type_lectin/snaclec_domain"/>
</dbReference>
<dbReference type="Proteomes" id="UP000838756">
    <property type="component" value="Unassembled WGS sequence"/>
</dbReference>
<feature type="domain" description="C-type lectin" evidence="1">
    <location>
        <begin position="158"/>
        <end position="288"/>
    </location>
</feature>
<dbReference type="OrthoDB" id="418245at2759"/>
<evidence type="ECO:0000259" key="1">
    <source>
        <dbReference type="PROSITE" id="PS50041"/>
    </source>
</evidence>
<dbReference type="InterPro" id="IPR001304">
    <property type="entry name" value="C-type_lectin-like"/>
</dbReference>
<dbReference type="Gene3D" id="3.10.100.10">
    <property type="entry name" value="Mannose-Binding Protein A, subunit A"/>
    <property type="match status" value="2"/>
</dbReference>
<dbReference type="CDD" id="cd00037">
    <property type="entry name" value="CLECT"/>
    <property type="match status" value="2"/>
</dbReference>
<dbReference type="AlphaFoldDB" id="A0A8S4RT73"/>